<name>A0A5N5QBI7_9AGAM</name>
<keyword evidence="1" id="KW-0732">Signal</keyword>
<protein>
    <recommendedName>
        <fullName evidence="4">Effector protein</fullName>
    </recommendedName>
</protein>
<dbReference type="AlphaFoldDB" id="A0A5N5QBI7"/>
<organism evidence="2 3">
    <name type="scientific">Ceratobasidium theobromae</name>
    <dbReference type="NCBI Taxonomy" id="1582974"/>
    <lineage>
        <taxon>Eukaryota</taxon>
        <taxon>Fungi</taxon>
        <taxon>Dikarya</taxon>
        <taxon>Basidiomycota</taxon>
        <taxon>Agaricomycotina</taxon>
        <taxon>Agaricomycetes</taxon>
        <taxon>Cantharellales</taxon>
        <taxon>Ceratobasidiaceae</taxon>
        <taxon>Ceratobasidium</taxon>
    </lineage>
</organism>
<dbReference type="EMBL" id="SSOP01000313">
    <property type="protein sequence ID" value="KAB5589132.1"/>
    <property type="molecule type" value="Genomic_DNA"/>
</dbReference>
<evidence type="ECO:0000313" key="2">
    <source>
        <dbReference type="EMBL" id="KAB5589132.1"/>
    </source>
</evidence>
<sequence>MYFSTRTIFSTLAVTLLATSVAAAPAIVNTPDLSGRQCRKCTKEAANATTIEAPAAVITPDLSVRQCRKCTKESGAANVTTTIVP</sequence>
<accession>A0A5N5QBI7</accession>
<gene>
    <name evidence="2" type="ORF">CTheo_7432</name>
</gene>
<evidence type="ECO:0000256" key="1">
    <source>
        <dbReference type="SAM" id="SignalP"/>
    </source>
</evidence>
<comment type="caution">
    <text evidence="2">The sequence shown here is derived from an EMBL/GenBank/DDBJ whole genome shotgun (WGS) entry which is preliminary data.</text>
</comment>
<dbReference type="Proteomes" id="UP000383932">
    <property type="component" value="Unassembled WGS sequence"/>
</dbReference>
<proteinExistence type="predicted"/>
<evidence type="ECO:0008006" key="4">
    <source>
        <dbReference type="Google" id="ProtNLM"/>
    </source>
</evidence>
<feature type="chain" id="PRO_5024273760" description="Effector protein" evidence="1">
    <location>
        <begin position="24"/>
        <end position="85"/>
    </location>
</feature>
<keyword evidence="3" id="KW-1185">Reference proteome</keyword>
<reference evidence="2 3" key="1">
    <citation type="journal article" date="2019" name="Fungal Biol. Biotechnol.">
        <title>Draft genome sequence of fastidious pathogen Ceratobasidium theobromae, which causes vascular-streak dieback in Theobroma cacao.</title>
        <authorList>
            <person name="Ali S.S."/>
            <person name="Asman A."/>
            <person name="Shao J."/>
            <person name="Firmansyah A.P."/>
            <person name="Susilo A.W."/>
            <person name="Rosmana A."/>
            <person name="McMahon P."/>
            <person name="Junaid M."/>
            <person name="Guest D."/>
            <person name="Kheng T.Y."/>
            <person name="Meinhardt L.W."/>
            <person name="Bailey B.A."/>
        </authorList>
    </citation>
    <scope>NUCLEOTIDE SEQUENCE [LARGE SCALE GENOMIC DNA]</scope>
    <source>
        <strain evidence="2 3">CT2</strain>
    </source>
</reference>
<feature type="signal peptide" evidence="1">
    <location>
        <begin position="1"/>
        <end position="23"/>
    </location>
</feature>
<evidence type="ECO:0000313" key="3">
    <source>
        <dbReference type="Proteomes" id="UP000383932"/>
    </source>
</evidence>